<dbReference type="CDD" id="cd10146">
    <property type="entry name" value="LabA_like_C"/>
    <property type="match status" value="1"/>
</dbReference>
<dbReference type="GO" id="GO:0004540">
    <property type="term" value="F:RNA nuclease activity"/>
    <property type="evidence" value="ECO:0007669"/>
    <property type="project" value="InterPro"/>
</dbReference>
<dbReference type="PANTHER" id="PTHR35811">
    <property type="entry name" value="SLR1870 PROTEIN"/>
    <property type="match status" value="1"/>
</dbReference>
<evidence type="ECO:0000313" key="3">
    <source>
        <dbReference type="Proteomes" id="UP001055219"/>
    </source>
</evidence>
<sequence>MASDTVVVELVVLIAADSARPSVAGALLAEVAKYDTAFVRRAYGDWTGTSLKGWKDQLLYHSIQPVQQFAYTHGKNATDSAMIIDAMDLLYSSRFDRLAGPQLGMVIGIPLHNRASLTKVHDDTPLTAQLRRAVEAASAEEGWANLAKVGVHITKQQPDFDPRSFGYLKLGDLIIARHQFDIDRRGPGEGRAVVVYARDKRQKHISQVLLFIFHGTIPKIDVYSVRYMRGVGLDIS</sequence>
<comment type="caution">
    <text evidence="2">The sequence shown here is derived from an EMBL/GenBank/DDBJ whole genome shotgun (WGS) entry which is preliminary data.</text>
</comment>
<dbReference type="CDD" id="cd11297">
    <property type="entry name" value="PIN_LabA-like_N_1"/>
    <property type="match status" value="1"/>
</dbReference>
<protein>
    <recommendedName>
        <fullName evidence="1">HTH OST-type domain-containing protein</fullName>
    </recommendedName>
</protein>
<dbReference type="Pfam" id="PF01936">
    <property type="entry name" value="NYN"/>
    <property type="match status" value="1"/>
</dbReference>
<name>A0A9P9XWJ7_9HYPO</name>
<keyword evidence="3" id="KW-1185">Reference proteome</keyword>
<dbReference type="PROSITE" id="PS51644">
    <property type="entry name" value="HTH_OST"/>
    <property type="match status" value="1"/>
</dbReference>
<reference evidence="2" key="1">
    <citation type="journal article" date="2021" name="J Fungi (Basel)">
        <title>Genomic and Metabolomic Analyses of the Marine Fungus Emericellopsis cladophorae: Insights into Saltwater Adaptability Mechanisms and Its Biosynthetic Potential.</title>
        <authorList>
            <person name="Goncalves M.F.M."/>
            <person name="Hilario S."/>
            <person name="Van de Peer Y."/>
            <person name="Esteves A.C."/>
            <person name="Alves A."/>
        </authorList>
    </citation>
    <scope>NUCLEOTIDE SEQUENCE</scope>
    <source>
        <strain evidence="2">MUM 19.33</strain>
    </source>
</reference>
<proteinExistence type="predicted"/>
<dbReference type="PANTHER" id="PTHR35811:SF1">
    <property type="entry name" value="HTH OST-TYPE DOMAIN-CONTAINING PROTEIN"/>
    <property type="match status" value="1"/>
</dbReference>
<organism evidence="2 3">
    <name type="scientific">Emericellopsis cladophorae</name>
    <dbReference type="NCBI Taxonomy" id="2686198"/>
    <lineage>
        <taxon>Eukaryota</taxon>
        <taxon>Fungi</taxon>
        <taxon>Dikarya</taxon>
        <taxon>Ascomycota</taxon>
        <taxon>Pezizomycotina</taxon>
        <taxon>Sordariomycetes</taxon>
        <taxon>Hypocreomycetidae</taxon>
        <taxon>Hypocreales</taxon>
        <taxon>Bionectriaceae</taxon>
        <taxon>Emericellopsis</taxon>
    </lineage>
</organism>
<dbReference type="EMBL" id="JAGIXG020000052">
    <property type="protein sequence ID" value="KAI6779142.1"/>
    <property type="molecule type" value="Genomic_DNA"/>
</dbReference>
<dbReference type="InterPro" id="IPR021139">
    <property type="entry name" value="NYN"/>
</dbReference>
<dbReference type="InterPro" id="IPR025605">
    <property type="entry name" value="OST-HTH/LOTUS_dom"/>
</dbReference>
<dbReference type="GeneID" id="75834071"/>
<evidence type="ECO:0000313" key="2">
    <source>
        <dbReference type="EMBL" id="KAI6779142.1"/>
    </source>
</evidence>
<dbReference type="Gene3D" id="3.30.420.610">
    <property type="entry name" value="LOTUS domain-like"/>
    <property type="match status" value="1"/>
</dbReference>
<dbReference type="RefSeq" id="XP_051359998.1">
    <property type="nucleotide sequence ID" value="XM_051509009.1"/>
</dbReference>
<dbReference type="OrthoDB" id="5205629at2759"/>
<dbReference type="Pfam" id="PF12872">
    <property type="entry name" value="OST-HTH"/>
    <property type="match status" value="1"/>
</dbReference>
<feature type="domain" description="HTH OST-type" evidence="1">
    <location>
        <begin position="122"/>
        <end position="199"/>
    </location>
</feature>
<accession>A0A9P9XWJ7</accession>
<gene>
    <name evidence="2" type="ORF">J7T54_007597</name>
</gene>
<dbReference type="InterPro" id="IPR041966">
    <property type="entry name" value="LOTUS-like"/>
</dbReference>
<reference evidence="2" key="2">
    <citation type="submission" date="2022-07" db="EMBL/GenBank/DDBJ databases">
        <authorList>
            <person name="Goncalves M.F.M."/>
            <person name="Hilario S."/>
            <person name="Van De Peer Y."/>
            <person name="Esteves A.C."/>
            <person name="Alves A."/>
        </authorList>
    </citation>
    <scope>NUCLEOTIDE SEQUENCE</scope>
    <source>
        <strain evidence="2">MUM 19.33</strain>
    </source>
</reference>
<dbReference type="Proteomes" id="UP001055219">
    <property type="component" value="Unassembled WGS sequence"/>
</dbReference>
<dbReference type="AlphaFoldDB" id="A0A9P9XWJ7"/>
<evidence type="ECO:0000259" key="1">
    <source>
        <dbReference type="PROSITE" id="PS51644"/>
    </source>
</evidence>